<evidence type="ECO:0000313" key="3">
    <source>
        <dbReference type="EMBL" id="CAK9043850.1"/>
    </source>
</evidence>
<feature type="domain" description="NAD-dependent epimerase/dehydratase" evidence="2">
    <location>
        <begin position="29"/>
        <end position="282"/>
    </location>
</feature>
<keyword evidence="5" id="KW-1185">Reference proteome</keyword>
<organism evidence="3 5">
    <name type="scientific">Durusdinium trenchii</name>
    <dbReference type="NCBI Taxonomy" id="1381693"/>
    <lineage>
        <taxon>Eukaryota</taxon>
        <taxon>Sar</taxon>
        <taxon>Alveolata</taxon>
        <taxon>Dinophyceae</taxon>
        <taxon>Suessiales</taxon>
        <taxon>Symbiodiniaceae</taxon>
        <taxon>Durusdinium</taxon>
    </lineage>
</organism>
<reference evidence="3 5" key="1">
    <citation type="submission" date="2024-02" db="EMBL/GenBank/DDBJ databases">
        <authorList>
            <person name="Chen Y."/>
            <person name="Shah S."/>
            <person name="Dougan E. K."/>
            <person name="Thang M."/>
            <person name="Chan C."/>
        </authorList>
    </citation>
    <scope>NUCLEOTIDE SEQUENCE [LARGE SCALE GENOMIC DNA]</scope>
</reference>
<feature type="region of interest" description="Disordered" evidence="1">
    <location>
        <begin position="391"/>
        <end position="412"/>
    </location>
</feature>
<accession>A0ABP0M0M9</accession>
<dbReference type="Gene3D" id="3.40.50.720">
    <property type="entry name" value="NAD(P)-binding Rossmann-like Domain"/>
    <property type="match status" value="1"/>
</dbReference>
<dbReference type="SUPFAM" id="SSF51735">
    <property type="entry name" value="NAD(P)-binding Rossmann-fold domains"/>
    <property type="match status" value="1"/>
</dbReference>
<dbReference type="InterPro" id="IPR001509">
    <property type="entry name" value="Epimerase_deHydtase"/>
</dbReference>
<dbReference type="EMBL" id="CAXAMM010018657">
    <property type="protein sequence ID" value="CAK9043850.1"/>
    <property type="molecule type" value="Genomic_DNA"/>
</dbReference>
<evidence type="ECO:0000313" key="4">
    <source>
        <dbReference type="EMBL" id="CAK9043943.1"/>
    </source>
</evidence>
<comment type="caution">
    <text evidence="3">The sequence shown here is derived from an EMBL/GenBank/DDBJ whole genome shotgun (WGS) entry which is preliminary data.</text>
</comment>
<dbReference type="PANTHER" id="PTHR43725">
    <property type="entry name" value="UDP-GLUCOSE 4-EPIMERASE"/>
    <property type="match status" value="1"/>
</dbReference>
<evidence type="ECO:0000256" key="1">
    <source>
        <dbReference type="SAM" id="MobiDB-lite"/>
    </source>
</evidence>
<proteinExistence type="predicted"/>
<evidence type="ECO:0000313" key="5">
    <source>
        <dbReference type="Proteomes" id="UP001642464"/>
    </source>
</evidence>
<dbReference type="Proteomes" id="UP001642464">
    <property type="component" value="Unassembled WGS sequence"/>
</dbReference>
<gene>
    <name evidence="3" type="ORF">SCF082_LOCUS24996</name>
    <name evidence="4" type="ORF">SCF082_LOCUS25043</name>
</gene>
<dbReference type="Pfam" id="PF01370">
    <property type="entry name" value="Epimerase"/>
    <property type="match status" value="1"/>
</dbReference>
<dbReference type="InterPro" id="IPR036291">
    <property type="entry name" value="NAD(P)-bd_dom_sf"/>
</dbReference>
<evidence type="ECO:0000259" key="2">
    <source>
        <dbReference type="Pfam" id="PF01370"/>
    </source>
</evidence>
<name>A0ABP0M0M9_9DINO</name>
<sequence>MAESNLAFLENEEKLRSPVGEAHAAHPLVLVLGGSTFMGRETVEAFLQMPARVCVVNRGRSYWGTRDPSGGRVARVTADRRDKSEFSQRIDTVTARQIESWSLVADFSAYDGDDITAALQGLRGRFHTYAYISSDSVYEVSALAGAGWASSSASTHVSESCSQRPADAATKSRLRKADSYGHGKLEAEEVLAAGVQNDQKAGAHARAIALRLPDVLGPYDDTFRLWAYWHWWRAGDENRPQVQKSLKRPSPDSTEVDSGPPLAFVFSRDVARFLVHLTRLPVRNEAAFDAVNLGCDLQLPLKGFLELLAKVSGMPGASPIAVDRPKSFLPSVDRPLHLDFRKLKEQYTFMCTPLEEVLKVCADWFAEACGSFPQEAAEAAMKLPQSARAPALAHSGLEMPTPRSSSSSSSSV</sequence>
<dbReference type="PANTHER" id="PTHR43725:SF32">
    <property type="entry name" value="NAD-DEPENDENT EPIMERASE_DEHYDRATASE DOMAIN-CONTAINING PROTEIN"/>
    <property type="match status" value="1"/>
</dbReference>
<protein>
    <submittedName>
        <fullName evidence="3">SelT-like protein C35C5.3</fullName>
    </submittedName>
</protein>
<dbReference type="EMBL" id="CAXAMM010018680">
    <property type="protein sequence ID" value="CAK9043943.1"/>
    <property type="molecule type" value="Genomic_DNA"/>
</dbReference>